<dbReference type="AlphaFoldDB" id="A0A1M7K6V5"/>
<proteinExistence type="inferred from homology"/>
<reference evidence="4 5" key="1">
    <citation type="submission" date="2016-11" db="EMBL/GenBank/DDBJ databases">
        <authorList>
            <person name="Jaros S."/>
            <person name="Januszkiewicz K."/>
            <person name="Wedrychowicz H."/>
        </authorList>
    </citation>
    <scope>NUCLEOTIDE SEQUENCE [LARGE SCALE GENOMIC DNA]</scope>
    <source>
        <strain evidence="4 5">DSM 46144</strain>
    </source>
</reference>
<gene>
    <name evidence="4" type="ORF">SAMN05443668_1011024</name>
</gene>
<dbReference type="OrthoDB" id="9792858at2"/>
<dbReference type="InterPro" id="IPR054682">
    <property type="entry name" value="HsaB"/>
</dbReference>
<dbReference type="Pfam" id="PF01613">
    <property type="entry name" value="Flavin_Reduct"/>
    <property type="match status" value="1"/>
</dbReference>
<dbReference type="Proteomes" id="UP000184440">
    <property type="component" value="Unassembled WGS sequence"/>
</dbReference>
<accession>A0A1M7K6V5</accession>
<dbReference type="EMBL" id="FRCS01000001">
    <property type="protein sequence ID" value="SHM60988.1"/>
    <property type="molecule type" value="Genomic_DNA"/>
</dbReference>
<sequence length="184" mass="19602">MTSVSAPRNSVGAVDPARFRSVLGQFCTGVTVVTASLDGEPVGFACQSFSALSLDPPLVVFCPSATSRSWPVISRAGTFCVNVLAGDQAEVSAVFGSRREDKFDVVPWSRSPAGAPVLDGVLAWVECTVDAVYPGGDHHIVVGRVEVLEAPNGGRPPLLFHRGRYTATSDPEPWFGWSQPDDWI</sequence>
<dbReference type="GO" id="GO:0010181">
    <property type="term" value="F:FMN binding"/>
    <property type="evidence" value="ECO:0007669"/>
    <property type="project" value="InterPro"/>
</dbReference>
<dbReference type="InterPro" id="IPR012349">
    <property type="entry name" value="Split_barrel_FMN-bd"/>
</dbReference>
<evidence type="ECO:0000256" key="2">
    <source>
        <dbReference type="ARBA" id="ARBA00023002"/>
    </source>
</evidence>
<dbReference type="Gene3D" id="2.30.110.10">
    <property type="entry name" value="Electron Transport, Fmn-binding Protein, Chain A"/>
    <property type="match status" value="1"/>
</dbReference>
<dbReference type="NCBIfam" id="NF045630">
    <property type="entry name" value="monooxsub_HsaB"/>
    <property type="match status" value="1"/>
</dbReference>
<keyword evidence="4" id="KW-0503">Monooxygenase</keyword>
<evidence type="ECO:0000313" key="4">
    <source>
        <dbReference type="EMBL" id="SHM60988.1"/>
    </source>
</evidence>
<dbReference type="GO" id="GO:0004497">
    <property type="term" value="F:monooxygenase activity"/>
    <property type="evidence" value="ECO:0007669"/>
    <property type="project" value="UniProtKB-KW"/>
</dbReference>
<name>A0A1M7K6V5_9ACTN</name>
<evidence type="ECO:0000313" key="5">
    <source>
        <dbReference type="Proteomes" id="UP000184440"/>
    </source>
</evidence>
<dbReference type="SMART" id="SM00903">
    <property type="entry name" value="Flavin_Reduct"/>
    <property type="match status" value="1"/>
</dbReference>
<dbReference type="PANTHER" id="PTHR30466:SF11">
    <property type="entry name" value="FLAVIN-DEPENDENT MONOOXYGENASE, REDUCTASE SUBUNIT HSAB"/>
    <property type="match status" value="1"/>
</dbReference>
<evidence type="ECO:0000256" key="1">
    <source>
        <dbReference type="ARBA" id="ARBA00008898"/>
    </source>
</evidence>
<comment type="similarity">
    <text evidence="1">Belongs to the non-flavoprotein flavin reductase family.</text>
</comment>
<dbReference type="GO" id="GO:0042602">
    <property type="term" value="F:riboflavin reductase (NADPH) activity"/>
    <property type="evidence" value="ECO:0007669"/>
    <property type="project" value="TreeGrafter"/>
</dbReference>
<dbReference type="PANTHER" id="PTHR30466">
    <property type="entry name" value="FLAVIN REDUCTASE"/>
    <property type="match status" value="1"/>
</dbReference>
<feature type="domain" description="Flavin reductase like" evidence="3">
    <location>
        <begin position="23"/>
        <end position="167"/>
    </location>
</feature>
<dbReference type="InterPro" id="IPR050268">
    <property type="entry name" value="NADH-dep_flavin_reductase"/>
</dbReference>
<keyword evidence="5" id="KW-1185">Reference proteome</keyword>
<evidence type="ECO:0000259" key="3">
    <source>
        <dbReference type="SMART" id="SM00903"/>
    </source>
</evidence>
<dbReference type="STRING" id="134849.SAMN05443668_1011024"/>
<dbReference type="SUPFAM" id="SSF50475">
    <property type="entry name" value="FMN-binding split barrel"/>
    <property type="match status" value="1"/>
</dbReference>
<dbReference type="RefSeq" id="WP_073251855.1">
    <property type="nucleotide sequence ID" value="NZ_FRCS01000001.1"/>
</dbReference>
<dbReference type="InterPro" id="IPR002563">
    <property type="entry name" value="Flavin_Rdtase-like_dom"/>
</dbReference>
<keyword evidence="2" id="KW-0560">Oxidoreductase</keyword>
<organism evidence="4 5">
    <name type="scientific">Cryptosporangium aurantiacum</name>
    <dbReference type="NCBI Taxonomy" id="134849"/>
    <lineage>
        <taxon>Bacteria</taxon>
        <taxon>Bacillati</taxon>
        <taxon>Actinomycetota</taxon>
        <taxon>Actinomycetes</taxon>
        <taxon>Cryptosporangiales</taxon>
        <taxon>Cryptosporangiaceae</taxon>
        <taxon>Cryptosporangium</taxon>
    </lineage>
</organism>
<protein>
    <submittedName>
        <fullName evidence="4">3-hydroxy-9,10-secoandrosta-1,3,5(10)-triene-9,17-dione monooxygenase reductase component</fullName>
    </submittedName>
</protein>